<organism evidence="1 2">
    <name type="scientific">Christiangramia gaetbulicola</name>
    <dbReference type="NCBI Taxonomy" id="703340"/>
    <lineage>
        <taxon>Bacteria</taxon>
        <taxon>Pseudomonadati</taxon>
        <taxon>Bacteroidota</taxon>
        <taxon>Flavobacteriia</taxon>
        <taxon>Flavobacteriales</taxon>
        <taxon>Flavobacteriaceae</taxon>
        <taxon>Christiangramia</taxon>
    </lineage>
</organism>
<evidence type="ECO:0000313" key="1">
    <source>
        <dbReference type="EMBL" id="PTX43587.1"/>
    </source>
</evidence>
<gene>
    <name evidence="1" type="ORF">C8P64_2116</name>
</gene>
<sequence>MTLPRYYELENLISSDPNFIQNIDILIVGSNSEFRSSHIPLKFKENFTGKIYAVNYLIEEEGYQIEETTIPIKKNLFDKKRAYKSLNSDLLNDLKSLEIDNKSILLDSTSFKHPLLFYFIYLFKKYLNPKRFFITYTEPQEYDTISNDEINLKFNLTEKFCDVNSMPGFLRISDHNKNKLLVAIMGFEGNRFGKAFEDINPGTRKTYAFVGFPSFQPGWQYYVYLENRNTLESSKSHQFIYRSSANEPFGIYRLLNDIKKSQSEDEIWLAPLGTKPHSIGACMFAIDNEDVQIYYDFPSHGKKIRTIGVGKSFIYNLSDYINE</sequence>
<dbReference type="AlphaFoldDB" id="A0A2T6AIG7"/>
<keyword evidence="2" id="KW-1185">Reference proteome</keyword>
<reference evidence="1 2" key="1">
    <citation type="submission" date="2018-04" db="EMBL/GenBank/DDBJ databases">
        <title>Genomic Encyclopedia of Archaeal and Bacterial Type Strains, Phase II (KMG-II): from individual species to whole genera.</title>
        <authorList>
            <person name="Goeker M."/>
        </authorList>
    </citation>
    <scope>NUCLEOTIDE SEQUENCE [LARGE SCALE GENOMIC DNA]</scope>
    <source>
        <strain evidence="1 2">DSM 23082</strain>
    </source>
</reference>
<dbReference type="Proteomes" id="UP000244174">
    <property type="component" value="Unassembled WGS sequence"/>
</dbReference>
<dbReference type="EMBL" id="QBKQ01000002">
    <property type="protein sequence ID" value="PTX43587.1"/>
    <property type="molecule type" value="Genomic_DNA"/>
</dbReference>
<accession>A0A2T6AIG7</accession>
<evidence type="ECO:0000313" key="2">
    <source>
        <dbReference type="Proteomes" id="UP000244174"/>
    </source>
</evidence>
<dbReference type="RefSeq" id="WP_108172003.1">
    <property type="nucleotide sequence ID" value="NZ_QBKQ01000002.1"/>
</dbReference>
<comment type="caution">
    <text evidence="1">The sequence shown here is derived from an EMBL/GenBank/DDBJ whole genome shotgun (WGS) entry which is preliminary data.</text>
</comment>
<proteinExistence type="predicted"/>
<protein>
    <submittedName>
        <fullName evidence="1">Uncharacterized protein</fullName>
    </submittedName>
</protein>
<dbReference type="OrthoDB" id="1492425at2"/>
<name>A0A2T6AIG7_9FLAO</name>